<dbReference type="GO" id="GO:0004725">
    <property type="term" value="F:protein tyrosine phosphatase activity"/>
    <property type="evidence" value="ECO:0007669"/>
    <property type="project" value="InterPro"/>
</dbReference>
<dbReference type="SUPFAM" id="SSF52799">
    <property type="entry name" value="(Phosphotyrosine protein) phosphatases II"/>
    <property type="match status" value="1"/>
</dbReference>
<reference evidence="6" key="1">
    <citation type="submission" date="2021-05" db="EMBL/GenBank/DDBJ databases">
        <authorList>
            <person name="Alioto T."/>
            <person name="Alioto T."/>
            <person name="Gomez Garrido J."/>
        </authorList>
    </citation>
    <scope>NUCLEOTIDE SEQUENCE</scope>
</reference>
<feature type="region of interest" description="Disordered" evidence="1">
    <location>
        <begin position="137"/>
        <end position="158"/>
    </location>
</feature>
<dbReference type="SMART" id="SM00404">
    <property type="entry name" value="PTPc_motif"/>
    <property type="match status" value="1"/>
</dbReference>
<name>A0A8D8SAK7_9HEMI</name>
<proteinExistence type="predicted"/>
<keyword evidence="2" id="KW-0472">Membrane</keyword>
<feature type="compositionally biased region" description="Basic residues" evidence="1">
    <location>
        <begin position="1641"/>
        <end position="1651"/>
    </location>
</feature>
<dbReference type="PANTHER" id="PTHR19134">
    <property type="entry name" value="RECEPTOR-TYPE TYROSINE-PROTEIN PHOSPHATASE"/>
    <property type="match status" value="1"/>
</dbReference>
<feature type="region of interest" description="Disordered" evidence="1">
    <location>
        <begin position="1302"/>
        <end position="1407"/>
    </location>
</feature>
<feature type="compositionally biased region" description="Low complexity" evidence="1">
    <location>
        <begin position="616"/>
        <end position="625"/>
    </location>
</feature>
<dbReference type="GO" id="GO:0048666">
    <property type="term" value="P:neuron development"/>
    <property type="evidence" value="ECO:0007669"/>
    <property type="project" value="UniProtKB-ARBA"/>
</dbReference>
<protein>
    <submittedName>
        <fullName evidence="6">Receptor-type tyrosine-protein phosphatase zeta</fullName>
    </submittedName>
</protein>
<evidence type="ECO:0000256" key="3">
    <source>
        <dbReference type="SAM" id="SignalP"/>
    </source>
</evidence>
<evidence type="ECO:0000256" key="2">
    <source>
        <dbReference type="SAM" id="Phobius"/>
    </source>
</evidence>
<dbReference type="Pfam" id="PF00102">
    <property type="entry name" value="Y_phosphatase"/>
    <property type="match status" value="1"/>
</dbReference>
<dbReference type="EMBL" id="HBUF01213642">
    <property type="protein sequence ID" value="CAG6666295.1"/>
    <property type="molecule type" value="Transcribed_RNA"/>
</dbReference>
<evidence type="ECO:0000313" key="6">
    <source>
        <dbReference type="EMBL" id="CAG6666295.1"/>
    </source>
</evidence>
<feature type="region of interest" description="Disordered" evidence="1">
    <location>
        <begin position="30"/>
        <end position="109"/>
    </location>
</feature>
<dbReference type="InterPro" id="IPR050348">
    <property type="entry name" value="Protein-Tyr_Phosphatase"/>
</dbReference>
<feature type="compositionally biased region" description="Acidic residues" evidence="1">
    <location>
        <begin position="210"/>
        <end position="225"/>
    </location>
</feature>
<feature type="compositionally biased region" description="Polar residues" evidence="1">
    <location>
        <begin position="693"/>
        <end position="704"/>
    </location>
</feature>
<feature type="compositionally biased region" description="Polar residues" evidence="1">
    <location>
        <begin position="962"/>
        <end position="974"/>
    </location>
</feature>
<dbReference type="Gene3D" id="3.90.190.10">
    <property type="entry name" value="Protein tyrosine phosphatase superfamily"/>
    <property type="match status" value="1"/>
</dbReference>
<feature type="region of interest" description="Disordered" evidence="1">
    <location>
        <begin position="493"/>
        <end position="512"/>
    </location>
</feature>
<feature type="compositionally biased region" description="Basic and acidic residues" evidence="1">
    <location>
        <begin position="1115"/>
        <end position="1125"/>
    </location>
</feature>
<feature type="compositionally biased region" description="Low complexity" evidence="1">
    <location>
        <begin position="1367"/>
        <end position="1382"/>
    </location>
</feature>
<feature type="compositionally biased region" description="Basic and acidic residues" evidence="1">
    <location>
        <begin position="1177"/>
        <end position="1199"/>
    </location>
</feature>
<evidence type="ECO:0000259" key="4">
    <source>
        <dbReference type="PROSITE" id="PS50055"/>
    </source>
</evidence>
<feature type="compositionally biased region" description="Polar residues" evidence="1">
    <location>
        <begin position="1308"/>
        <end position="1320"/>
    </location>
</feature>
<dbReference type="SMART" id="SM00194">
    <property type="entry name" value="PTPc"/>
    <property type="match status" value="1"/>
</dbReference>
<feature type="region of interest" description="Disordered" evidence="1">
    <location>
        <begin position="204"/>
        <end position="245"/>
    </location>
</feature>
<dbReference type="PROSITE" id="PS50055">
    <property type="entry name" value="TYR_PHOSPHATASE_PTP"/>
    <property type="match status" value="1"/>
</dbReference>
<feature type="domain" description="Tyrosine specific protein phosphatases" evidence="5">
    <location>
        <begin position="1864"/>
        <end position="1942"/>
    </location>
</feature>
<feature type="compositionally biased region" description="Polar residues" evidence="1">
    <location>
        <begin position="422"/>
        <end position="435"/>
    </location>
</feature>
<feature type="compositionally biased region" description="Polar residues" evidence="1">
    <location>
        <begin position="1386"/>
        <end position="1406"/>
    </location>
</feature>
<feature type="compositionally biased region" description="Low complexity" evidence="1">
    <location>
        <begin position="403"/>
        <end position="412"/>
    </location>
</feature>
<dbReference type="InterPro" id="IPR003595">
    <property type="entry name" value="Tyr_Pase_cat"/>
</dbReference>
<keyword evidence="3" id="KW-0732">Signal</keyword>
<feature type="region of interest" description="Disordered" evidence="1">
    <location>
        <begin position="1240"/>
        <end position="1286"/>
    </location>
</feature>
<dbReference type="PRINTS" id="PR00700">
    <property type="entry name" value="PRTYPHPHTASE"/>
</dbReference>
<feature type="compositionally biased region" description="Low complexity" evidence="1">
    <location>
        <begin position="1338"/>
        <end position="1355"/>
    </location>
</feature>
<keyword evidence="2" id="KW-0812">Transmembrane</keyword>
<feature type="region of interest" description="Disordered" evidence="1">
    <location>
        <begin position="616"/>
        <end position="730"/>
    </location>
</feature>
<dbReference type="CDD" id="cd00047">
    <property type="entry name" value="PTPc"/>
    <property type="match status" value="1"/>
</dbReference>
<accession>A0A8D8SAK7</accession>
<feature type="domain" description="Tyrosine-protein phosphatase" evidence="4">
    <location>
        <begin position="1707"/>
        <end position="1947"/>
    </location>
</feature>
<keyword evidence="2" id="KW-1133">Transmembrane helix</keyword>
<dbReference type="PROSITE" id="PS00383">
    <property type="entry name" value="TYR_PHOSPHATASE_1"/>
    <property type="match status" value="1"/>
</dbReference>
<evidence type="ECO:0000256" key="1">
    <source>
        <dbReference type="SAM" id="MobiDB-lite"/>
    </source>
</evidence>
<feature type="region of interest" description="Disordered" evidence="1">
    <location>
        <begin position="939"/>
        <end position="974"/>
    </location>
</feature>
<feature type="region of interest" description="Disordered" evidence="1">
    <location>
        <begin position="1641"/>
        <end position="1665"/>
    </location>
</feature>
<feature type="region of interest" description="Disordered" evidence="1">
    <location>
        <begin position="1090"/>
        <end position="1125"/>
    </location>
</feature>
<dbReference type="InterPro" id="IPR016130">
    <property type="entry name" value="Tyr_Pase_AS"/>
</dbReference>
<feature type="region of interest" description="Disordered" evidence="1">
    <location>
        <begin position="393"/>
        <end position="412"/>
    </location>
</feature>
<feature type="region of interest" description="Disordered" evidence="1">
    <location>
        <begin position="418"/>
        <end position="464"/>
    </location>
</feature>
<sequence>MRRVRVRLYYGILVTAVTLWWVTSVTGSEPDPNRFQRISHRKSIKQRHTDQIGAPPGVQPTEANTRPNEQNTNDEQNSPNNNIVKNSGEPAGSFSGDSNSDGAIERNRPADSIKLNSVLKTELKSATSIPNSIQGKLQVANDDDSTSTLQRTSDLWSTDPVTEESKVLKEYHSVHQSTLPFVTSTTGRTGVTTTTSRSTRIEQVSVFSDKDEEEDSSEEDTDNEEVKDKKKKKKLVDNKEQHTTLRTGKILAGKQPFDALPISNSRKSGFQQQDYLESYPLTNHKPYYETSGNNGGRVKPYKPLYEFDSNYGGGNARRPVGFDTSRRPGQDFSIGSGGLNPFLHGAGGPVRRPSYTELTSTLRNPSSIATTFGDTLATSGNFGGFRKPSLSTLSEPFSTSRKPLPSYNSPLPSLEGGFKPILSSNYNELPSQQQGHRQKFGPNRGETSSHQQQQGGPFQPLGSGLNFNNIGMNMLYKETNVLNQDFTSSGSGGVANTSVTTPSPPLTLAGDSNSLDVGVTNSMGAEFERKINRTRVANLKSEIGNYIRVPVTTPTVSSISEDAPSTLPSSKYKLRKPTLLGNGTKKTPFETNTILPDPSTRKPVVKNNIKNRLSTTRTKVHSTTTPVPATTMLPPVTMEDEESEELETSTQYSASDDPKPTTLKPIQSFAQKKRPHNKLNYLSSSGEAKDPITTLSPVKLSTNTRARKPTQAPPTEGSLTTPPPKKIKPFVNWASRLQKVSTNAGDENDMTTMGPDDDAQDKATLTPPSVGFEPVTPRLTSVQTTTSVGIGRDEITTAKLFENTIPSKANNDEKKQVSDESDNKEDSRFTVKDFISKFHDDSDGDNSEEILSKPSATHLKLDVINRTSVMSENSIHAAASPATDRTTLTIGSSTTLSSQLTSSDSTTKGSTVEHVTIRSTTMPNVGDYPVYPVTTETWTGNGERKTISNDNERPDSHWIAGKTTNTTIDGGTLNSESPIVNTSIKEKLETFPVTDVKIFKDPMTEHPSNATKLDSSPLDNVDILEDITTTLEGAQKTQNFEETNIADLTRPEGESHPKEMTDESIKHDKEDANSDKIYKETDVYVGKKKHDDSVEIKEPNLTGDIKTSDSNEGSDSIKDINDRVSDSDSDILPKMFNTTDINLLQQLDTKQVKQNQTNQVSTLIETNSNEETQSVMKDNEDQVKKQEDTLKKHESSQDESHDEEFGFSLTKEISNRESWGTRPIIISSTTPKFVELTDSTTQKLTSPSVKHYSASSTTQTSSVLQKLTSPTSEHFTTSTPTNSSDPWRTNFSEYFSKFDVTTEEHWSRPSTKSKTTSAEISSDEGEISTLEPRTDNGSNVESSSNNSDTVSKSSVEYSNDELKSSEETSSISTLLSSVSVTPPTQPTSITKQTSGVTMGPRKQSSIEGVMRNPAATSTKIPQQSFEYPVTLEGDFYSVEDMSPPLTPPPPMIVDPKHYIQLTIHSTPAEICASIPAIVQAIIALFQYGSMRVQSADQMRVKNQDLLCTSPEMKESLLFVEFYLTDGMGAFDRDINEEFIRLYNKVGGLETDLMISDAHLIGEEPIRDEVYIPPDQERRPENSPRIIAAIMIASVAVLCLIVILVLLFIMRKKGRSFNNRQRCIPVSLDDYSLDNVSVYNSTRRKSRQRASKRSYGNPGFDDPTTPSHPLAFASLSSFSQDRRGIEEEFGSLPTVSVKPDELPVGVEDKNRYANVIPIPETRVRLCAPGEGASPADDYINANYVRGPKGEPKFYIACQAPLQNTIEDFWRMIWTHQAKVILMVTPLFENSVEKCADYLPPSEVLDCHRVFGDFQITLKKREVREKYVISSLQIKNLETNLWRELTHAWYTNWPITGVPNEENSLIAFLIEARAHTRSGAGNSAGNAGPIIVHCSPGTGRTGTVIACDILIRHFETSRNVDVPRVVSSVRQCRAGAVATGQQYAFIYRVPCSQVLNVYATKLTGGALDSI</sequence>
<feature type="region of interest" description="Disordered" evidence="1">
    <location>
        <begin position="556"/>
        <end position="604"/>
    </location>
</feature>
<feature type="region of interest" description="Disordered" evidence="1">
    <location>
        <begin position="801"/>
        <end position="828"/>
    </location>
</feature>
<feature type="region of interest" description="Disordered" evidence="1">
    <location>
        <begin position="1163"/>
        <end position="1206"/>
    </location>
</feature>
<dbReference type="PROSITE" id="PS50056">
    <property type="entry name" value="TYR_PHOSPHATASE_2"/>
    <property type="match status" value="1"/>
</dbReference>
<dbReference type="EMBL" id="HBUF01213640">
    <property type="protein sequence ID" value="CAG6666293.1"/>
    <property type="molecule type" value="Transcribed_RNA"/>
</dbReference>
<dbReference type="InterPro" id="IPR029021">
    <property type="entry name" value="Prot-tyrosine_phosphatase-like"/>
</dbReference>
<feature type="compositionally biased region" description="Low complexity" evidence="1">
    <location>
        <begin position="451"/>
        <end position="464"/>
    </location>
</feature>
<feature type="region of interest" description="Disordered" evidence="1">
    <location>
        <begin position="1049"/>
        <end position="1073"/>
    </location>
</feature>
<dbReference type="InterPro" id="IPR000242">
    <property type="entry name" value="PTP_cat"/>
</dbReference>
<feature type="compositionally biased region" description="Basic and acidic residues" evidence="1">
    <location>
        <begin position="942"/>
        <end position="956"/>
    </location>
</feature>
<feature type="compositionally biased region" description="Basic residues" evidence="1">
    <location>
        <begin position="37"/>
        <end position="46"/>
    </location>
</feature>
<feature type="signal peptide" evidence="3">
    <location>
        <begin position="1"/>
        <end position="27"/>
    </location>
</feature>
<dbReference type="PANTHER" id="PTHR19134:SF544">
    <property type="entry name" value="IP14232P"/>
    <property type="match status" value="1"/>
</dbReference>
<keyword evidence="6" id="KW-0675">Receptor</keyword>
<feature type="compositionally biased region" description="Polar residues" evidence="1">
    <location>
        <begin position="146"/>
        <end position="158"/>
    </location>
</feature>
<feature type="compositionally biased region" description="Polar residues" evidence="1">
    <location>
        <begin position="61"/>
        <end position="85"/>
    </location>
</feature>
<feature type="compositionally biased region" description="Polar residues" evidence="1">
    <location>
        <begin position="1163"/>
        <end position="1176"/>
    </location>
</feature>
<evidence type="ECO:0000259" key="5">
    <source>
        <dbReference type="PROSITE" id="PS50056"/>
    </source>
</evidence>
<feature type="compositionally biased region" description="Acidic residues" evidence="1">
    <location>
        <begin position="638"/>
        <end position="647"/>
    </location>
</feature>
<feature type="chain" id="PRO_5036261960" evidence="3">
    <location>
        <begin position="28"/>
        <end position="1968"/>
    </location>
</feature>
<organism evidence="6">
    <name type="scientific">Cacopsylla melanoneura</name>
    <dbReference type="NCBI Taxonomy" id="428564"/>
    <lineage>
        <taxon>Eukaryota</taxon>
        <taxon>Metazoa</taxon>
        <taxon>Ecdysozoa</taxon>
        <taxon>Arthropoda</taxon>
        <taxon>Hexapoda</taxon>
        <taxon>Insecta</taxon>
        <taxon>Pterygota</taxon>
        <taxon>Neoptera</taxon>
        <taxon>Paraneoptera</taxon>
        <taxon>Hemiptera</taxon>
        <taxon>Sternorrhyncha</taxon>
        <taxon>Psylloidea</taxon>
        <taxon>Psyllidae</taxon>
        <taxon>Psyllinae</taxon>
        <taxon>Cacopsylla</taxon>
    </lineage>
</organism>
<dbReference type="InterPro" id="IPR000387">
    <property type="entry name" value="Tyr_Pase_dom"/>
</dbReference>
<feature type="transmembrane region" description="Helical" evidence="2">
    <location>
        <begin position="1585"/>
        <end position="1609"/>
    </location>
</feature>